<dbReference type="Pfam" id="PF02144">
    <property type="entry name" value="Rad1"/>
    <property type="match status" value="1"/>
</dbReference>
<dbReference type="PROSITE" id="PS50865">
    <property type="entry name" value="ZF_MYND_2"/>
    <property type="match status" value="1"/>
</dbReference>
<name>A0A835T7Y1_CHLIN</name>
<dbReference type="Proteomes" id="UP000650467">
    <property type="component" value="Unassembled WGS sequence"/>
</dbReference>
<dbReference type="PANTHER" id="PTHR32523:SF8">
    <property type="entry name" value="DOLICHOL KINASE"/>
    <property type="match status" value="1"/>
</dbReference>
<comment type="catalytic activity">
    <reaction evidence="16">
        <text>phytol + CTP = phytyl phosphate + CDP + H(+)</text>
        <dbReference type="Rhea" id="RHEA:38055"/>
        <dbReference type="ChEBI" id="CHEBI:15378"/>
        <dbReference type="ChEBI" id="CHEBI:17327"/>
        <dbReference type="ChEBI" id="CHEBI:37563"/>
        <dbReference type="ChEBI" id="CHEBI:58069"/>
        <dbReference type="ChEBI" id="CHEBI:75483"/>
        <dbReference type="EC" id="2.7.1.182"/>
    </reaction>
</comment>
<keyword evidence="10" id="KW-0862">Zinc</keyword>
<evidence type="ECO:0000256" key="3">
    <source>
        <dbReference type="ARBA" id="ARBA00022528"/>
    </source>
</evidence>
<evidence type="ECO:0000256" key="10">
    <source>
        <dbReference type="ARBA" id="ARBA00022833"/>
    </source>
</evidence>
<keyword evidence="7" id="KW-0479">Metal-binding</keyword>
<protein>
    <recommendedName>
        <fullName evidence="15">phytol kinase</fullName>
        <ecNumber evidence="15">2.7.1.182</ecNumber>
    </recommendedName>
</protein>
<evidence type="ECO:0000256" key="9">
    <source>
        <dbReference type="ARBA" id="ARBA00022777"/>
    </source>
</evidence>
<evidence type="ECO:0000256" key="6">
    <source>
        <dbReference type="ARBA" id="ARBA00022692"/>
    </source>
</evidence>
<keyword evidence="3" id="KW-0150">Chloroplast</keyword>
<evidence type="ECO:0000256" key="11">
    <source>
        <dbReference type="ARBA" id="ARBA00022946"/>
    </source>
</evidence>
<evidence type="ECO:0000259" key="19">
    <source>
        <dbReference type="PROSITE" id="PS50865"/>
    </source>
</evidence>
<evidence type="ECO:0000256" key="18">
    <source>
        <dbReference type="SAM" id="MobiDB-lite"/>
    </source>
</evidence>
<dbReference type="GO" id="GO:0010276">
    <property type="term" value="F:phytol kinase activity"/>
    <property type="evidence" value="ECO:0007669"/>
    <property type="project" value="UniProtKB-EC"/>
</dbReference>
<dbReference type="Gene3D" id="6.10.140.2220">
    <property type="match status" value="1"/>
</dbReference>
<dbReference type="GO" id="GO:0000077">
    <property type="term" value="P:DNA damage checkpoint signaling"/>
    <property type="evidence" value="ECO:0007669"/>
    <property type="project" value="InterPro"/>
</dbReference>
<comment type="caution">
    <text evidence="20">The sequence shown here is derived from an EMBL/GenBank/DDBJ whole genome shotgun (WGS) entry which is preliminary data.</text>
</comment>
<reference evidence="20" key="1">
    <citation type="journal article" date="2020" name="bioRxiv">
        <title>Comparative genomics of Chlamydomonas.</title>
        <authorList>
            <person name="Craig R.J."/>
            <person name="Hasan A.R."/>
            <person name="Ness R.W."/>
            <person name="Keightley P.D."/>
        </authorList>
    </citation>
    <scope>NUCLEOTIDE SEQUENCE</scope>
    <source>
        <strain evidence="20">SAG 7.73</strain>
    </source>
</reference>
<evidence type="ECO:0000256" key="5">
    <source>
        <dbReference type="ARBA" id="ARBA00022679"/>
    </source>
</evidence>
<keyword evidence="9" id="KW-0418">Kinase</keyword>
<evidence type="ECO:0000313" key="21">
    <source>
        <dbReference type="Proteomes" id="UP000650467"/>
    </source>
</evidence>
<evidence type="ECO:0000256" key="14">
    <source>
        <dbReference type="ARBA" id="ARBA00024015"/>
    </source>
</evidence>
<evidence type="ECO:0000256" key="1">
    <source>
        <dbReference type="ARBA" id="ARBA00004508"/>
    </source>
</evidence>
<dbReference type="EC" id="2.7.1.182" evidence="15"/>
<comment type="similarity">
    <text evidence="2">Belongs to the polyprenol kinase family.</text>
</comment>
<dbReference type="GO" id="GO:0009507">
    <property type="term" value="C:chloroplast"/>
    <property type="evidence" value="ECO:0007669"/>
    <property type="project" value="UniProtKB-SubCell"/>
</dbReference>
<evidence type="ECO:0000256" key="8">
    <source>
        <dbReference type="ARBA" id="ARBA00022771"/>
    </source>
</evidence>
<gene>
    <name evidence="20" type="ORF">HXX76_004468</name>
</gene>
<evidence type="ECO:0000256" key="13">
    <source>
        <dbReference type="ARBA" id="ARBA00023136"/>
    </source>
</evidence>
<feature type="region of interest" description="Disordered" evidence="18">
    <location>
        <begin position="741"/>
        <end position="767"/>
    </location>
</feature>
<keyword evidence="8 17" id="KW-0863">Zinc-finger</keyword>
<keyword evidence="21" id="KW-1185">Reference proteome</keyword>
<dbReference type="PANTHER" id="PTHR32523">
    <property type="entry name" value="PHYTOL KINASE 1, CHLOROPLASTIC"/>
    <property type="match status" value="1"/>
</dbReference>
<dbReference type="OrthoDB" id="337581at2759"/>
<keyword evidence="6" id="KW-0812">Transmembrane</keyword>
<evidence type="ECO:0000256" key="15">
    <source>
        <dbReference type="ARBA" id="ARBA00039024"/>
    </source>
</evidence>
<keyword evidence="5" id="KW-0808">Transferase</keyword>
<evidence type="ECO:0000256" key="7">
    <source>
        <dbReference type="ARBA" id="ARBA00022723"/>
    </source>
</evidence>
<dbReference type="PROSITE" id="PS01360">
    <property type="entry name" value="ZF_MYND_1"/>
    <property type="match status" value="1"/>
</dbReference>
<keyword evidence="13" id="KW-0472">Membrane</keyword>
<dbReference type="InterPro" id="IPR003021">
    <property type="entry name" value="Rad1_Rec1_Rad17"/>
</dbReference>
<dbReference type="GO" id="GO:0016020">
    <property type="term" value="C:membrane"/>
    <property type="evidence" value="ECO:0007669"/>
    <property type="project" value="UniProtKB-SubCell"/>
</dbReference>
<evidence type="ECO:0000256" key="4">
    <source>
        <dbReference type="ARBA" id="ARBA00022640"/>
    </source>
</evidence>
<comment type="pathway">
    <text evidence="14">Cofactor biosynthesis; tocopherol biosynthesis.</text>
</comment>
<keyword evidence="11" id="KW-0809">Transit peptide</keyword>
<evidence type="ECO:0000256" key="12">
    <source>
        <dbReference type="ARBA" id="ARBA00022989"/>
    </source>
</evidence>
<feature type="region of interest" description="Disordered" evidence="18">
    <location>
        <begin position="352"/>
        <end position="375"/>
    </location>
</feature>
<keyword evidence="12" id="KW-1133">Transmembrane helix</keyword>
<organism evidence="20 21">
    <name type="scientific">Chlamydomonas incerta</name>
    <dbReference type="NCBI Taxonomy" id="51695"/>
    <lineage>
        <taxon>Eukaryota</taxon>
        <taxon>Viridiplantae</taxon>
        <taxon>Chlorophyta</taxon>
        <taxon>core chlorophytes</taxon>
        <taxon>Chlorophyceae</taxon>
        <taxon>CS clade</taxon>
        <taxon>Chlamydomonadales</taxon>
        <taxon>Chlamydomonadaceae</taxon>
        <taxon>Chlamydomonas</taxon>
    </lineage>
</organism>
<evidence type="ECO:0000313" key="20">
    <source>
        <dbReference type="EMBL" id="KAG2440363.1"/>
    </source>
</evidence>
<dbReference type="AlphaFoldDB" id="A0A835T7Y1"/>
<dbReference type="InterPro" id="IPR039606">
    <property type="entry name" value="Phytol/farnesol_kinase"/>
</dbReference>
<feature type="compositionally biased region" description="Gly residues" evidence="18">
    <location>
        <begin position="355"/>
        <end position="369"/>
    </location>
</feature>
<feature type="domain" description="MYND-type" evidence="19">
    <location>
        <begin position="919"/>
        <end position="972"/>
    </location>
</feature>
<proteinExistence type="inferred from homology"/>
<sequence length="1276" mass="130528">MRVWVLLGAELSALQHGNPQLTLALLRADTLSLFAQICAALGTADGSDAAAGPSTGRASRNAGSAIPRSAQVAIVFHISYMLETMLYTNNQEQNPPLSELVAALQRSQLLEHLTGAIVRLSAALPPAPAALPAAGTPVAACVRVVEAAACVFQATAVGPGHLRIAQPPVGYRPVEAPARPRLRNAATAASAGGNSARVAPPVVPYAAVAVYDVLFAAWATLGSSCDGGGGGGGGGGGQSHAFPTMMAMLSRLLTELQPRQAAARLPGLWREALVPQIPVMVSKGCSSLWTGELLRLQVPAPPQVAAQAGAAADTPWSAGPASYSSYSLRCALDAGLLPALERALRNEQAWVTGQGTDGSGDSSGPGGASGTEFKRSPVDVSDMLHELNCMLRYTGVWPAALAHAPPAQVVGLVATLTAAARRLQQARHAVLVGRQQVAGHLTLEIQCESGAFVALCGYLAALLEQGLDLAADASGAVGEEHSSAPATSGPSCRRHRWCLRLNNALEPLASAPMQLGWLAAAGGAPPVGSAAAAQRDWLFAFAVQQWLPLLLQCTDAAIRGTVLQADNAAGADRANIHSVPAWVSDMAVVVLRAAGELLTAALLATVQAAEKAAEGRLHHQDGASGDGGAAACKVAAQRELVSSWPHVMALVDSAVMDLEGGELRLLVGFVFEHTELWAGNASARAGAGANASRQLQDGEDGGGNDADSAELEGCVLDALEVFWLHWPVACAELLYCGRAEDGSSSSSRRGNNSSSPSGGTQAAAQAGGGLSEVLPLRELAARHGRSELLQLMEAASAAADEAAELAAATPAAAGGTKPKVRVNFEPPAAVMEGLLQRLVRRTGSVAVGEAGSDGRARRRAWRLVSPAEVQQQVRAALAAAAAAAAPSAAPPSGAAAAGSGSGGGGAATAAVVRAAAPAAALCANPACSSLEGPSALVLAGRGKTCSRCREARYCCGVCQLQHWREGGHDRSCAGVVAAAAGSVSISSGGVSVVWEDDSKSLQGSVFLKPELFSRFECGAEDRHEFGIQLQLLLDTLSVFASAAAPMTAHYPGPQGELVCEMSDPTLGGQQQQQQQQQRPALGLVPAGTGPGAVCTWARIAALEAEAVVDLGAYWTEPASSFLCPGSALKEAVDDLEWPGGPLELALVQDPPRLLLAASGHGSLEVELPPASISGFNCCVAPEVRHAYKYRHCKAAFCNLPHPKDCAAISTKVSIDAQGLLKVTHMLGLDPAPHGPRGGLAADNPSALLESQRLYDGAKVAVVQFLLQPTDEEGVAA</sequence>
<dbReference type="SUPFAM" id="SSF144232">
    <property type="entry name" value="HIT/MYND zinc finger-like"/>
    <property type="match status" value="1"/>
</dbReference>
<evidence type="ECO:0000256" key="17">
    <source>
        <dbReference type="PROSITE-ProRule" id="PRU00134"/>
    </source>
</evidence>
<feature type="compositionally biased region" description="Low complexity" evidence="18">
    <location>
        <begin position="742"/>
        <end position="765"/>
    </location>
</feature>
<dbReference type="Gene3D" id="3.70.10.10">
    <property type="match status" value="1"/>
</dbReference>
<accession>A0A835T7Y1</accession>
<comment type="subcellular location">
    <subcellularLocation>
        <location evidence="1">Plastid</location>
        <location evidence="1">Chloroplast membrane</location>
        <topology evidence="1">Multi-pass membrane protein</topology>
    </subcellularLocation>
</comment>
<evidence type="ECO:0000256" key="2">
    <source>
        <dbReference type="ARBA" id="ARBA00010794"/>
    </source>
</evidence>
<dbReference type="EMBL" id="JAEHOC010000007">
    <property type="protein sequence ID" value="KAG2440363.1"/>
    <property type="molecule type" value="Genomic_DNA"/>
</dbReference>
<dbReference type="GO" id="GO:0008270">
    <property type="term" value="F:zinc ion binding"/>
    <property type="evidence" value="ECO:0007669"/>
    <property type="project" value="UniProtKB-KW"/>
</dbReference>
<keyword evidence="4" id="KW-0934">Plastid</keyword>
<dbReference type="InterPro" id="IPR002893">
    <property type="entry name" value="Znf_MYND"/>
</dbReference>
<evidence type="ECO:0000256" key="16">
    <source>
        <dbReference type="ARBA" id="ARBA00048889"/>
    </source>
</evidence>